<dbReference type="OrthoDB" id="1470350at2759"/>
<dbReference type="HOGENOM" id="CLU_001570_14_0_1"/>
<dbReference type="InterPro" id="IPR002401">
    <property type="entry name" value="Cyt_P450_E_grp-I"/>
</dbReference>
<dbReference type="PRINTS" id="PR00385">
    <property type="entry name" value="P450"/>
</dbReference>
<comment type="caution">
    <text evidence="7">The sequence shown here is derived from an EMBL/GenBank/DDBJ whole genome shotgun (WGS) entry which is preliminary data.</text>
</comment>
<dbReference type="PANTHER" id="PTHR24305:SF103">
    <property type="entry name" value="P450, PUTATIVE (EUROFUNG)-RELATED"/>
    <property type="match status" value="1"/>
</dbReference>
<dbReference type="InterPro" id="IPR017972">
    <property type="entry name" value="Cyt_P450_CS"/>
</dbReference>
<dbReference type="Proteomes" id="UP000018001">
    <property type="component" value="Unassembled WGS sequence"/>
</dbReference>
<protein>
    <recommendedName>
        <fullName evidence="9">Cytochrome P450</fullName>
    </recommendedName>
</protein>
<evidence type="ECO:0000256" key="5">
    <source>
        <dbReference type="PIRSR" id="PIRSR602401-1"/>
    </source>
</evidence>
<comment type="similarity">
    <text evidence="6">Belongs to the cytochrome P450 family.</text>
</comment>
<keyword evidence="2 5" id="KW-0479">Metal-binding</keyword>
<keyword evidence="3 6" id="KW-0560">Oxidoreductase</keyword>
<keyword evidence="5 6" id="KW-0349">Heme</keyword>
<evidence type="ECO:0000256" key="3">
    <source>
        <dbReference type="ARBA" id="ARBA00023002"/>
    </source>
</evidence>
<reference evidence="8" key="1">
    <citation type="journal article" date="2014" name="Genome Announc.">
        <title>Draft genome sequence of the formaldehyde-resistant fungus Byssochlamys spectabilis No. 5 (anamorph Paecilomyces variotii No. 5) (NBRC109023).</title>
        <authorList>
            <person name="Oka T."/>
            <person name="Ekino K."/>
            <person name="Fukuda K."/>
            <person name="Nomura Y."/>
        </authorList>
    </citation>
    <scope>NUCLEOTIDE SEQUENCE [LARGE SCALE GENOMIC DNA]</scope>
    <source>
        <strain evidence="8">No. 5 / NBRC 109023</strain>
    </source>
</reference>
<evidence type="ECO:0000313" key="8">
    <source>
        <dbReference type="Proteomes" id="UP000018001"/>
    </source>
</evidence>
<comment type="cofactor">
    <cofactor evidence="1 5">
        <name>heme</name>
        <dbReference type="ChEBI" id="CHEBI:30413"/>
    </cofactor>
</comment>
<dbReference type="GO" id="GO:0004497">
    <property type="term" value="F:monooxygenase activity"/>
    <property type="evidence" value="ECO:0007669"/>
    <property type="project" value="UniProtKB-KW"/>
</dbReference>
<evidence type="ECO:0000256" key="1">
    <source>
        <dbReference type="ARBA" id="ARBA00001971"/>
    </source>
</evidence>
<dbReference type="GO" id="GO:0020037">
    <property type="term" value="F:heme binding"/>
    <property type="evidence" value="ECO:0007669"/>
    <property type="project" value="InterPro"/>
</dbReference>
<sequence length="445" mass="49671">MYKGDLPQAILKAHEKYGPVIRIGPNDVNFQGRDAVGPVLKAGRAMPKTKFYDGFTPGTAANLFASRDETLHAIRRRQMAHSFSTATLLKFEDTFDKHLTRLYNNVEQSGGKVFDLKAFASCYAYDVICELAFEKDFNTQAEPSLKKLPPIPDHILIGCLYGLIPSLLPYSMKIGDRLPIPGLRKLLNSRRKLAAQAADYVKAAIEKHKEGDRESLLANILEAKDPETGANLTTAEICPEAFSFLIAGAHTTSATLGFLFYHLMHNRYAAEKLTTELCATLPLHCAGSKLAPYAGMESKLPYTMACIRENFRVTAVFNMPLPRLVTDPKGVDISGYHMPQGTSVSVLSHALHHDPRFWGQDHDKFIPERWLEGDISFNDIMPFGSGHRACIGRNIASINILKILSILWRNFEFIPSDECEQLEMVSVGVGEKKGPLNCYVRRREK</sequence>
<dbReference type="Pfam" id="PF00067">
    <property type="entry name" value="p450"/>
    <property type="match status" value="1"/>
</dbReference>
<dbReference type="PRINTS" id="PR00463">
    <property type="entry name" value="EP450I"/>
</dbReference>
<organism evidence="7 8">
    <name type="scientific">Byssochlamys spectabilis (strain No. 5 / NBRC 109023)</name>
    <name type="common">Paecilomyces variotii</name>
    <dbReference type="NCBI Taxonomy" id="1356009"/>
    <lineage>
        <taxon>Eukaryota</taxon>
        <taxon>Fungi</taxon>
        <taxon>Dikarya</taxon>
        <taxon>Ascomycota</taxon>
        <taxon>Pezizomycotina</taxon>
        <taxon>Eurotiomycetes</taxon>
        <taxon>Eurotiomycetidae</taxon>
        <taxon>Eurotiales</taxon>
        <taxon>Thermoascaceae</taxon>
        <taxon>Paecilomyces</taxon>
    </lineage>
</organism>
<feature type="binding site" description="axial binding residue" evidence="5">
    <location>
        <position position="390"/>
    </location>
    <ligand>
        <name>heme</name>
        <dbReference type="ChEBI" id="CHEBI:30413"/>
    </ligand>
    <ligandPart>
        <name>Fe</name>
        <dbReference type="ChEBI" id="CHEBI:18248"/>
    </ligandPart>
</feature>
<dbReference type="InterPro" id="IPR036396">
    <property type="entry name" value="Cyt_P450_sf"/>
</dbReference>
<proteinExistence type="inferred from homology"/>
<dbReference type="InParanoid" id="V5FWK2"/>
<dbReference type="SUPFAM" id="SSF48264">
    <property type="entry name" value="Cytochrome P450"/>
    <property type="match status" value="1"/>
</dbReference>
<dbReference type="AlphaFoldDB" id="V5FWK2"/>
<dbReference type="eggNOG" id="KOG0158">
    <property type="taxonomic scope" value="Eukaryota"/>
</dbReference>
<dbReference type="Gene3D" id="1.10.630.10">
    <property type="entry name" value="Cytochrome P450"/>
    <property type="match status" value="1"/>
</dbReference>
<name>V5FWK2_BYSSN</name>
<dbReference type="GO" id="GO:0005506">
    <property type="term" value="F:iron ion binding"/>
    <property type="evidence" value="ECO:0007669"/>
    <property type="project" value="InterPro"/>
</dbReference>
<keyword evidence="8" id="KW-1185">Reference proteome</keyword>
<gene>
    <name evidence="7" type="ORF">PVAR5_1597</name>
</gene>
<evidence type="ECO:0000313" key="7">
    <source>
        <dbReference type="EMBL" id="GAD92997.1"/>
    </source>
</evidence>
<keyword evidence="6" id="KW-0503">Monooxygenase</keyword>
<keyword evidence="4 5" id="KW-0408">Iron</keyword>
<evidence type="ECO:0000256" key="2">
    <source>
        <dbReference type="ARBA" id="ARBA00022723"/>
    </source>
</evidence>
<dbReference type="InterPro" id="IPR050121">
    <property type="entry name" value="Cytochrome_P450_monoxygenase"/>
</dbReference>
<dbReference type="EMBL" id="BAUL01000041">
    <property type="protein sequence ID" value="GAD92997.1"/>
    <property type="molecule type" value="Genomic_DNA"/>
</dbReference>
<evidence type="ECO:0000256" key="4">
    <source>
        <dbReference type="ARBA" id="ARBA00023004"/>
    </source>
</evidence>
<evidence type="ECO:0008006" key="9">
    <source>
        <dbReference type="Google" id="ProtNLM"/>
    </source>
</evidence>
<dbReference type="PROSITE" id="PS00086">
    <property type="entry name" value="CYTOCHROME_P450"/>
    <property type="match status" value="1"/>
</dbReference>
<evidence type="ECO:0000256" key="6">
    <source>
        <dbReference type="RuleBase" id="RU000461"/>
    </source>
</evidence>
<accession>V5FWK2</accession>
<dbReference type="GO" id="GO:0016705">
    <property type="term" value="F:oxidoreductase activity, acting on paired donors, with incorporation or reduction of molecular oxygen"/>
    <property type="evidence" value="ECO:0007669"/>
    <property type="project" value="InterPro"/>
</dbReference>
<dbReference type="PANTHER" id="PTHR24305">
    <property type="entry name" value="CYTOCHROME P450"/>
    <property type="match status" value="1"/>
</dbReference>
<dbReference type="InterPro" id="IPR001128">
    <property type="entry name" value="Cyt_P450"/>
</dbReference>